<feature type="domain" description="hAT-like transposase RNase-H fold" evidence="2">
    <location>
        <begin position="228"/>
        <end position="308"/>
    </location>
</feature>
<dbReference type="Pfam" id="PF14372">
    <property type="entry name" value="hAT-like_RNase-H"/>
    <property type="match status" value="1"/>
</dbReference>
<keyword evidence="4" id="KW-1185">Reference proteome</keyword>
<dbReference type="GO" id="GO:0003677">
    <property type="term" value="F:DNA binding"/>
    <property type="evidence" value="ECO:0007669"/>
    <property type="project" value="InterPro"/>
</dbReference>
<accession>A0A4Y7K799</accession>
<dbReference type="EMBL" id="CM010721">
    <property type="protein sequence ID" value="RZC68091.1"/>
    <property type="molecule type" value="Genomic_DNA"/>
</dbReference>
<name>A0A4Y7K799_PAPSO</name>
<organism evidence="3 4">
    <name type="scientific">Papaver somniferum</name>
    <name type="common">Opium poppy</name>
    <dbReference type="NCBI Taxonomy" id="3469"/>
    <lineage>
        <taxon>Eukaryota</taxon>
        <taxon>Viridiplantae</taxon>
        <taxon>Streptophyta</taxon>
        <taxon>Embryophyta</taxon>
        <taxon>Tracheophyta</taxon>
        <taxon>Spermatophyta</taxon>
        <taxon>Magnoliopsida</taxon>
        <taxon>Ranunculales</taxon>
        <taxon>Papaveraceae</taxon>
        <taxon>Papaveroideae</taxon>
        <taxon>Papaver</taxon>
    </lineage>
</organism>
<reference evidence="3 4" key="1">
    <citation type="journal article" date="2018" name="Science">
        <title>The opium poppy genome and morphinan production.</title>
        <authorList>
            <person name="Guo L."/>
            <person name="Winzer T."/>
            <person name="Yang X."/>
            <person name="Li Y."/>
            <person name="Ning Z."/>
            <person name="He Z."/>
            <person name="Teodor R."/>
            <person name="Lu Y."/>
            <person name="Bowser T.A."/>
            <person name="Graham I.A."/>
            <person name="Ye K."/>
        </authorList>
    </citation>
    <scope>NUCLEOTIDE SEQUENCE [LARGE SCALE GENOMIC DNA]</scope>
    <source>
        <strain evidence="4">cv. HN1</strain>
        <tissue evidence="3">Leaves</tissue>
    </source>
</reference>
<feature type="region of interest" description="Disordered" evidence="1">
    <location>
        <begin position="104"/>
        <end position="142"/>
    </location>
</feature>
<evidence type="ECO:0000256" key="1">
    <source>
        <dbReference type="SAM" id="MobiDB-lite"/>
    </source>
</evidence>
<dbReference type="Gramene" id="RZC68091">
    <property type="protein sequence ID" value="RZC68091"/>
    <property type="gene ID" value="C5167_031345"/>
</dbReference>
<evidence type="ECO:0000313" key="4">
    <source>
        <dbReference type="Proteomes" id="UP000316621"/>
    </source>
</evidence>
<evidence type="ECO:0000313" key="3">
    <source>
        <dbReference type="EMBL" id="RZC68091.1"/>
    </source>
</evidence>
<dbReference type="Proteomes" id="UP000316621">
    <property type="component" value="Chromosome 7"/>
</dbReference>
<protein>
    <recommendedName>
        <fullName evidence="2">hAT-like transposase RNase-H fold domain-containing protein</fullName>
    </recommendedName>
</protein>
<proteinExistence type="predicted"/>
<evidence type="ECO:0000259" key="2">
    <source>
        <dbReference type="Pfam" id="PF14372"/>
    </source>
</evidence>
<dbReference type="AlphaFoldDB" id="A0A4Y7K799"/>
<dbReference type="InterPro" id="IPR025525">
    <property type="entry name" value="hAT-like_transposase_RNase-H"/>
</dbReference>
<sequence>MLQVSRSTVELNRHPLALRAPTREALRHSSLWRFGTQSMMEVVKFFETAPDGKSRNCKFCKQSYPIATAFGNLGRHLKYYHPGYDKMDDAISSLSPQPITIISSLGDANARPSPQPITNGRETADKNGGAAPRSSLQSITSELQSADKMGDAISSLSPQSITTVSNRDVEPKSTPEIAIASKSLDVVIRKHADTLDGSYMLLNPGEKVSVSIMHLFLEPFQKTANNICTSKFPTVGLVLVFMDHVFEMIAACRGSRNTPDWLKNCAEDMAINGKIYNDQVHNLYTYMAIILDPRFKVGLIPERFKLESNLKEARDHFMRHYSTTHFPTPANGREVLKEVGVSIDNPYKVIAANGRYVGQQIRSACKLWYWNQGKHLELLDVTLREHCYASKLDYHVFKKISMCRHGSFGMKETSTVARSQICLLCIQLLCCHSCSTSNTVYTFR</sequence>
<gene>
    <name evidence="3" type="ORF">C5167_031345</name>
</gene>